<gene>
    <name evidence="4" type="ORF">Sradi_5392900</name>
</gene>
<dbReference type="EMBL" id="JACGWJ010000024">
    <property type="protein sequence ID" value="KAL0321314.1"/>
    <property type="molecule type" value="Genomic_DNA"/>
</dbReference>
<evidence type="ECO:0000259" key="3">
    <source>
        <dbReference type="Pfam" id="PF24994"/>
    </source>
</evidence>
<name>A0AAW2LQ57_SESRA</name>
<reference evidence="4" key="1">
    <citation type="submission" date="2020-06" db="EMBL/GenBank/DDBJ databases">
        <authorList>
            <person name="Li T."/>
            <person name="Hu X."/>
            <person name="Zhang T."/>
            <person name="Song X."/>
            <person name="Zhang H."/>
            <person name="Dai N."/>
            <person name="Sheng W."/>
            <person name="Hou X."/>
            <person name="Wei L."/>
        </authorList>
    </citation>
    <scope>NUCLEOTIDE SEQUENCE</scope>
    <source>
        <strain evidence="4">G02</strain>
        <tissue evidence="4">Leaf</tissue>
    </source>
</reference>
<sequence length="455" mass="52398">MDSTRPSPAPNRSRIAKTFQKVIHLKTATKSRSGSGFCLPIPQEKQRCCESRQFERENAEEAMEEYKIRAALEAFVAKLFATVSAVKAAYAELQMAQFPYNNEAVQSADQAVVDELKGLSELKRRFLKNQIDSSPPHVTLMLAEIQEQQSLMKTYEITMKKMQGEIENRESRISSLQEQLRDIIQNNKTLEKKLNASGSFSVIDNVNFSDSNPKDFILVLHYVLRSVRNFVKFLIREMESANWDIEAAANAIQPDIRFINRDHRAFAFESFVCREIFAGFNDPNFSVQTNEQSLPKDNHQRRIFFFEQFKKLRSVNLIHFLKQNPNSLFGKFLKSKYLHFVHPKMEFSFSGNLNQRKIVNSGEYPETDFFKSFAEMGRRVWLLHCLAFSFDHEVGIFQVKQNSRFSEVYMQSVTEDIFASAATGDLQVAFTVVPGFKLNQTVVQSQVYLFPAAKS</sequence>
<feature type="coiled-coil region" evidence="1">
    <location>
        <begin position="145"/>
        <end position="193"/>
    </location>
</feature>
<evidence type="ECO:0000259" key="2">
    <source>
        <dbReference type="Pfam" id="PF04859"/>
    </source>
</evidence>
<evidence type="ECO:0000313" key="4">
    <source>
        <dbReference type="EMBL" id="KAL0321314.1"/>
    </source>
</evidence>
<dbReference type="GO" id="GO:0009959">
    <property type="term" value="P:negative gravitropism"/>
    <property type="evidence" value="ECO:0007669"/>
    <property type="project" value="InterPro"/>
</dbReference>
<feature type="domain" description="DUF641" evidence="2">
    <location>
        <begin position="69"/>
        <end position="193"/>
    </location>
</feature>
<dbReference type="Pfam" id="PF24994">
    <property type="entry name" value="GIL1_IRKI_C"/>
    <property type="match status" value="1"/>
</dbReference>
<dbReference type="InterPro" id="IPR040225">
    <property type="entry name" value="GIL1-like"/>
</dbReference>
<organism evidence="4">
    <name type="scientific">Sesamum radiatum</name>
    <name type="common">Black benniseed</name>
    <dbReference type="NCBI Taxonomy" id="300843"/>
    <lineage>
        <taxon>Eukaryota</taxon>
        <taxon>Viridiplantae</taxon>
        <taxon>Streptophyta</taxon>
        <taxon>Embryophyta</taxon>
        <taxon>Tracheophyta</taxon>
        <taxon>Spermatophyta</taxon>
        <taxon>Magnoliopsida</taxon>
        <taxon>eudicotyledons</taxon>
        <taxon>Gunneridae</taxon>
        <taxon>Pentapetalae</taxon>
        <taxon>asterids</taxon>
        <taxon>lamiids</taxon>
        <taxon>Lamiales</taxon>
        <taxon>Pedaliaceae</taxon>
        <taxon>Sesamum</taxon>
    </lineage>
</organism>
<protein>
    <recommendedName>
        <fullName evidence="5">DUF641 domain-containing protein</fullName>
    </recommendedName>
</protein>
<dbReference type="Pfam" id="PF04859">
    <property type="entry name" value="DUF641"/>
    <property type="match status" value="1"/>
</dbReference>
<keyword evidence="1" id="KW-0175">Coiled coil</keyword>
<reference evidence="4" key="2">
    <citation type="journal article" date="2024" name="Plant">
        <title>Genomic evolution and insights into agronomic trait innovations of Sesamum species.</title>
        <authorList>
            <person name="Miao H."/>
            <person name="Wang L."/>
            <person name="Qu L."/>
            <person name="Liu H."/>
            <person name="Sun Y."/>
            <person name="Le M."/>
            <person name="Wang Q."/>
            <person name="Wei S."/>
            <person name="Zheng Y."/>
            <person name="Lin W."/>
            <person name="Duan Y."/>
            <person name="Cao H."/>
            <person name="Xiong S."/>
            <person name="Wang X."/>
            <person name="Wei L."/>
            <person name="Li C."/>
            <person name="Ma Q."/>
            <person name="Ju M."/>
            <person name="Zhao R."/>
            <person name="Li G."/>
            <person name="Mu C."/>
            <person name="Tian Q."/>
            <person name="Mei H."/>
            <person name="Zhang T."/>
            <person name="Gao T."/>
            <person name="Zhang H."/>
        </authorList>
    </citation>
    <scope>NUCLEOTIDE SEQUENCE</scope>
    <source>
        <strain evidence="4">G02</strain>
    </source>
</reference>
<proteinExistence type="predicted"/>
<dbReference type="AlphaFoldDB" id="A0AAW2LQ57"/>
<comment type="caution">
    <text evidence="4">The sequence shown here is derived from an EMBL/GenBank/DDBJ whole genome shotgun (WGS) entry which is preliminary data.</text>
</comment>
<dbReference type="GO" id="GO:0009639">
    <property type="term" value="P:response to red or far red light"/>
    <property type="evidence" value="ECO:0007669"/>
    <property type="project" value="InterPro"/>
</dbReference>
<dbReference type="InterPro" id="IPR006943">
    <property type="entry name" value="DUF641_pln"/>
</dbReference>
<dbReference type="InterPro" id="IPR056813">
    <property type="entry name" value="GIL1_IRKI_C"/>
</dbReference>
<accession>A0AAW2LQ57</accession>
<evidence type="ECO:0000256" key="1">
    <source>
        <dbReference type="SAM" id="Coils"/>
    </source>
</evidence>
<dbReference type="PANTHER" id="PTHR31161">
    <property type="entry name" value="PROTEIN GRAVITROPIC IN THE LIGHT 1"/>
    <property type="match status" value="1"/>
</dbReference>
<feature type="domain" description="GIL1/IRKI C-terminal" evidence="3">
    <location>
        <begin position="396"/>
        <end position="448"/>
    </location>
</feature>
<evidence type="ECO:0008006" key="5">
    <source>
        <dbReference type="Google" id="ProtNLM"/>
    </source>
</evidence>